<evidence type="ECO:0000256" key="2">
    <source>
        <dbReference type="ARBA" id="ARBA00011903"/>
    </source>
</evidence>
<evidence type="ECO:0000256" key="3">
    <source>
        <dbReference type="ARBA" id="ARBA00022679"/>
    </source>
</evidence>
<dbReference type="GO" id="GO:0005524">
    <property type="term" value="F:ATP binding"/>
    <property type="evidence" value="ECO:0007669"/>
    <property type="project" value="UniProtKB-KW"/>
</dbReference>
<dbReference type="FunFam" id="3.40.50.300:FF:000527">
    <property type="entry name" value="Tyrosine-protein kinase etk"/>
    <property type="match status" value="1"/>
</dbReference>
<evidence type="ECO:0000256" key="1">
    <source>
        <dbReference type="ARBA" id="ARBA00007316"/>
    </source>
</evidence>
<dbReference type="PANTHER" id="PTHR32309">
    <property type="entry name" value="TYROSINE-PROTEIN KINASE"/>
    <property type="match status" value="1"/>
</dbReference>
<dbReference type="GO" id="GO:0042802">
    <property type="term" value="F:identical protein binding"/>
    <property type="evidence" value="ECO:0007669"/>
    <property type="project" value="UniProtKB-ARBA"/>
</dbReference>
<dbReference type="Pfam" id="PF13614">
    <property type="entry name" value="AAA_31"/>
    <property type="match status" value="1"/>
</dbReference>
<evidence type="ECO:0000256" key="5">
    <source>
        <dbReference type="ARBA" id="ARBA00022777"/>
    </source>
</evidence>
<evidence type="ECO:0000256" key="7">
    <source>
        <dbReference type="ARBA" id="ARBA00023137"/>
    </source>
</evidence>
<evidence type="ECO:0000256" key="8">
    <source>
        <dbReference type="ARBA" id="ARBA00051245"/>
    </source>
</evidence>
<dbReference type="KEGG" id="pmar:B0X71_14755"/>
<evidence type="ECO:0000259" key="9">
    <source>
        <dbReference type="Pfam" id="PF13614"/>
    </source>
</evidence>
<dbReference type="GO" id="GO:0005886">
    <property type="term" value="C:plasma membrane"/>
    <property type="evidence" value="ECO:0007669"/>
    <property type="project" value="UniProtKB-ARBA"/>
</dbReference>
<dbReference type="NCBIfam" id="TIGR01007">
    <property type="entry name" value="eps_fam"/>
    <property type="match status" value="1"/>
</dbReference>
<keyword evidence="3" id="KW-0808">Transferase</keyword>
<comment type="similarity">
    <text evidence="1">Belongs to the CpsD/CapB family.</text>
</comment>
<evidence type="ECO:0000313" key="11">
    <source>
        <dbReference type="Proteomes" id="UP000188184"/>
    </source>
</evidence>
<organism evidence="10 11">
    <name type="scientific">Planococcus lenghuensis</name>
    <dbReference type="NCBI Taxonomy" id="2213202"/>
    <lineage>
        <taxon>Bacteria</taxon>
        <taxon>Bacillati</taxon>
        <taxon>Bacillota</taxon>
        <taxon>Bacilli</taxon>
        <taxon>Bacillales</taxon>
        <taxon>Caryophanaceae</taxon>
        <taxon>Planococcus</taxon>
    </lineage>
</organism>
<dbReference type="InterPro" id="IPR027417">
    <property type="entry name" value="P-loop_NTPase"/>
</dbReference>
<keyword evidence="4" id="KW-0547">Nucleotide-binding</keyword>
<comment type="catalytic activity">
    <reaction evidence="8">
        <text>L-tyrosyl-[protein] + ATP = O-phospho-L-tyrosyl-[protein] + ADP + H(+)</text>
        <dbReference type="Rhea" id="RHEA:10596"/>
        <dbReference type="Rhea" id="RHEA-COMP:10136"/>
        <dbReference type="Rhea" id="RHEA-COMP:20101"/>
        <dbReference type="ChEBI" id="CHEBI:15378"/>
        <dbReference type="ChEBI" id="CHEBI:30616"/>
        <dbReference type="ChEBI" id="CHEBI:46858"/>
        <dbReference type="ChEBI" id="CHEBI:61978"/>
        <dbReference type="ChEBI" id="CHEBI:456216"/>
        <dbReference type="EC" id="2.7.10.2"/>
    </reaction>
</comment>
<accession>A0A1Q2L2X0</accession>
<keyword evidence="5" id="KW-0418">Kinase</keyword>
<evidence type="ECO:0000256" key="4">
    <source>
        <dbReference type="ARBA" id="ARBA00022741"/>
    </source>
</evidence>
<dbReference type="InterPro" id="IPR050445">
    <property type="entry name" value="Bact_polysacc_biosynth/exp"/>
</dbReference>
<evidence type="ECO:0000256" key="6">
    <source>
        <dbReference type="ARBA" id="ARBA00022840"/>
    </source>
</evidence>
<sequence>MRNKLPSIYQTARKMAVHTDPRSVVAEQYRSIRTNINFARTEAKIKTILVTSALKEEGKSTTACNMAIAFTEEGKKVLLVDADMRRPTVHFTFLQNGKVGLSSLFMGTATISEAISETRIAGLDVLPCGPLPSNPAELLGSSRMDQLIEELKKQYDVVLFDSPPLLSVTDSRILANKCDGTILVVRAGISEQVTTARARDSLHSSKGNLLGVVLNNYRLSKDRVYGH</sequence>
<dbReference type="InterPro" id="IPR025669">
    <property type="entry name" value="AAA_dom"/>
</dbReference>
<dbReference type="Proteomes" id="UP000188184">
    <property type="component" value="Chromosome"/>
</dbReference>
<name>A0A1Q2L2X0_9BACL</name>
<dbReference type="GO" id="GO:0004715">
    <property type="term" value="F:non-membrane spanning protein tyrosine kinase activity"/>
    <property type="evidence" value="ECO:0007669"/>
    <property type="project" value="UniProtKB-EC"/>
</dbReference>
<dbReference type="Gene3D" id="3.40.50.300">
    <property type="entry name" value="P-loop containing nucleotide triphosphate hydrolases"/>
    <property type="match status" value="1"/>
</dbReference>
<keyword evidence="7" id="KW-0829">Tyrosine-protein kinase</keyword>
<keyword evidence="11" id="KW-1185">Reference proteome</keyword>
<dbReference type="AlphaFoldDB" id="A0A1Q2L2X0"/>
<dbReference type="PANTHER" id="PTHR32309:SF13">
    <property type="entry name" value="FERRIC ENTEROBACTIN TRANSPORT PROTEIN FEPE"/>
    <property type="match status" value="1"/>
</dbReference>
<dbReference type="OrthoDB" id="9794577at2"/>
<dbReference type="CDD" id="cd05387">
    <property type="entry name" value="BY-kinase"/>
    <property type="match status" value="1"/>
</dbReference>
<keyword evidence="6" id="KW-0067">ATP-binding</keyword>
<dbReference type="EMBL" id="CP019640">
    <property type="protein sequence ID" value="AQQ54232.1"/>
    <property type="molecule type" value="Genomic_DNA"/>
</dbReference>
<proteinExistence type="inferred from homology"/>
<dbReference type="RefSeq" id="WP_077590124.1">
    <property type="nucleotide sequence ID" value="NZ_CP019640.1"/>
</dbReference>
<dbReference type="InterPro" id="IPR005702">
    <property type="entry name" value="Wzc-like_C"/>
</dbReference>
<gene>
    <name evidence="10" type="ORF">B0X71_14755</name>
</gene>
<dbReference type="SUPFAM" id="SSF52540">
    <property type="entry name" value="P-loop containing nucleoside triphosphate hydrolases"/>
    <property type="match status" value="1"/>
</dbReference>
<dbReference type="EC" id="2.7.10.2" evidence="2"/>
<evidence type="ECO:0000313" key="10">
    <source>
        <dbReference type="EMBL" id="AQQ54232.1"/>
    </source>
</evidence>
<feature type="domain" description="AAA" evidence="9">
    <location>
        <begin position="58"/>
        <end position="175"/>
    </location>
</feature>
<reference evidence="10 11" key="1">
    <citation type="submission" date="2017-02" db="EMBL/GenBank/DDBJ databases">
        <title>The complete genomic sequence of a novel cold adapted crude oil-degrading bacterium Planococcus qaidamina Y42.</title>
        <authorList>
            <person name="Yang R."/>
        </authorList>
    </citation>
    <scope>NUCLEOTIDE SEQUENCE [LARGE SCALE GENOMIC DNA]</scope>
    <source>
        <strain evidence="10 11">Y42</strain>
    </source>
</reference>
<protein>
    <recommendedName>
        <fullName evidence="2">non-specific protein-tyrosine kinase</fullName>
        <ecNumber evidence="2">2.7.10.2</ecNumber>
    </recommendedName>
</protein>